<dbReference type="InterPro" id="IPR011009">
    <property type="entry name" value="Kinase-like_dom_sf"/>
</dbReference>
<evidence type="ECO:0000256" key="2">
    <source>
        <dbReference type="ARBA" id="ARBA00022741"/>
    </source>
</evidence>
<keyword evidence="2" id="KW-0547">Nucleotide-binding</keyword>
<keyword evidence="3" id="KW-0418">Kinase</keyword>
<evidence type="ECO:0000256" key="3">
    <source>
        <dbReference type="ARBA" id="ARBA00022777"/>
    </source>
</evidence>
<accession>A0A914EB00</accession>
<dbReference type="AlphaFoldDB" id="A0A914EB00"/>
<keyword evidence="4" id="KW-0067">ATP-binding</keyword>
<dbReference type="PANTHER" id="PTHR24348:SF22">
    <property type="entry name" value="NON-SPECIFIC SERINE_THREONINE PROTEIN KINASE"/>
    <property type="match status" value="1"/>
</dbReference>
<name>A0A914EB00_9BILA</name>
<dbReference type="GO" id="GO:0010506">
    <property type="term" value="P:regulation of autophagy"/>
    <property type="evidence" value="ECO:0007669"/>
    <property type="project" value="InterPro"/>
</dbReference>
<dbReference type="InterPro" id="IPR043708">
    <property type="entry name" value="DUF5648"/>
</dbReference>
<dbReference type="Pfam" id="PF00069">
    <property type="entry name" value="Pkinase"/>
    <property type="match status" value="1"/>
</dbReference>
<keyword evidence="1" id="KW-0808">Transferase</keyword>
<dbReference type="PROSITE" id="PS50011">
    <property type="entry name" value="PROTEIN_KINASE_DOM"/>
    <property type="match status" value="1"/>
</dbReference>
<dbReference type="GO" id="GO:0005829">
    <property type="term" value="C:cytosol"/>
    <property type="evidence" value="ECO:0007669"/>
    <property type="project" value="TreeGrafter"/>
</dbReference>
<keyword evidence="6" id="KW-1185">Reference proteome</keyword>
<sequence length="305" mass="34627">MLSNPTGLSDPPFYELVVKISDFGLSRVLSEGSLASTACGTPYYMAPEVVLNQKYDSKADIWSLGMIIYECLTNSLPLLKEDIKDPVQLIHFYQTKAKINLEMPENVAKGLSDIIIKKHGADIEHQNTDGTTCLMNASYENNIDFGLSRACRHTVGLTALLRSNNENVRDHFYTTNDQEQQNAAKHGYIIEGQMGFIRISPCSRCTGLLPLYRMYAASVYDHFYTTKYDEMQNSLKIYKLEGTMGYCMAEPGCGLVPLYRFWSLSNNDHFYTIIEEEKNQVQQNTDYCYEGIECYVWQSNSVKGC</sequence>
<dbReference type="GO" id="GO:0004674">
    <property type="term" value="F:protein serine/threonine kinase activity"/>
    <property type="evidence" value="ECO:0007669"/>
    <property type="project" value="InterPro"/>
</dbReference>
<dbReference type="InterPro" id="IPR036770">
    <property type="entry name" value="Ankyrin_rpt-contain_sf"/>
</dbReference>
<dbReference type="InterPro" id="IPR000719">
    <property type="entry name" value="Prot_kinase_dom"/>
</dbReference>
<organism evidence="6 7">
    <name type="scientific">Acrobeloides nanus</name>
    <dbReference type="NCBI Taxonomy" id="290746"/>
    <lineage>
        <taxon>Eukaryota</taxon>
        <taxon>Metazoa</taxon>
        <taxon>Ecdysozoa</taxon>
        <taxon>Nematoda</taxon>
        <taxon>Chromadorea</taxon>
        <taxon>Rhabditida</taxon>
        <taxon>Tylenchina</taxon>
        <taxon>Cephalobomorpha</taxon>
        <taxon>Cephaloboidea</taxon>
        <taxon>Cephalobidae</taxon>
        <taxon>Acrobeloides</taxon>
    </lineage>
</organism>
<proteinExistence type="predicted"/>
<evidence type="ECO:0000313" key="7">
    <source>
        <dbReference type="WBParaSite" id="ACRNAN_scaffold6773.g19540.t1"/>
    </source>
</evidence>
<dbReference type="GO" id="GO:0061709">
    <property type="term" value="P:reticulophagy"/>
    <property type="evidence" value="ECO:0007669"/>
    <property type="project" value="TreeGrafter"/>
</dbReference>
<dbReference type="Pfam" id="PF18885">
    <property type="entry name" value="DUF5648"/>
    <property type="match status" value="1"/>
</dbReference>
<dbReference type="GO" id="GO:0005776">
    <property type="term" value="C:autophagosome"/>
    <property type="evidence" value="ECO:0007669"/>
    <property type="project" value="TreeGrafter"/>
</dbReference>
<reference evidence="7" key="1">
    <citation type="submission" date="2022-11" db="UniProtKB">
        <authorList>
            <consortium name="WormBaseParasite"/>
        </authorList>
    </citation>
    <scope>IDENTIFICATION</scope>
</reference>
<dbReference type="Proteomes" id="UP000887540">
    <property type="component" value="Unplaced"/>
</dbReference>
<protein>
    <submittedName>
        <fullName evidence="7">Protein kinase domain-containing protein</fullName>
    </submittedName>
</protein>
<dbReference type="GO" id="GO:0000045">
    <property type="term" value="P:autophagosome assembly"/>
    <property type="evidence" value="ECO:0007669"/>
    <property type="project" value="TreeGrafter"/>
</dbReference>
<dbReference type="GO" id="GO:0000422">
    <property type="term" value="P:autophagy of mitochondrion"/>
    <property type="evidence" value="ECO:0007669"/>
    <property type="project" value="TreeGrafter"/>
</dbReference>
<dbReference type="SUPFAM" id="SSF56112">
    <property type="entry name" value="Protein kinase-like (PK-like)"/>
    <property type="match status" value="1"/>
</dbReference>
<dbReference type="GO" id="GO:0005524">
    <property type="term" value="F:ATP binding"/>
    <property type="evidence" value="ECO:0007669"/>
    <property type="project" value="UniProtKB-KW"/>
</dbReference>
<dbReference type="Gene3D" id="1.10.510.10">
    <property type="entry name" value="Transferase(Phosphotransferase) domain 1"/>
    <property type="match status" value="1"/>
</dbReference>
<dbReference type="GO" id="GO:0034727">
    <property type="term" value="P:piecemeal microautophagy of the nucleus"/>
    <property type="evidence" value="ECO:0007669"/>
    <property type="project" value="TreeGrafter"/>
</dbReference>
<dbReference type="PANTHER" id="PTHR24348">
    <property type="entry name" value="SERINE/THREONINE-PROTEIN KINASE UNC-51-RELATED"/>
    <property type="match status" value="1"/>
</dbReference>
<dbReference type="GO" id="GO:0042594">
    <property type="term" value="P:response to starvation"/>
    <property type="evidence" value="ECO:0007669"/>
    <property type="project" value="TreeGrafter"/>
</dbReference>
<dbReference type="SUPFAM" id="SSF48403">
    <property type="entry name" value="Ankyrin repeat"/>
    <property type="match status" value="1"/>
</dbReference>
<feature type="domain" description="Protein kinase" evidence="5">
    <location>
        <begin position="1"/>
        <end position="139"/>
    </location>
</feature>
<dbReference type="WBParaSite" id="ACRNAN_scaffold6773.g19540.t1">
    <property type="protein sequence ID" value="ACRNAN_scaffold6773.g19540.t1"/>
    <property type="gene ID" value="ACRNAN_scaffold6773.g19540"/>
</dbReference>
<evidence type="ECO:0000259" key="5">
    <source>
        <dbReference type="PROSITE" id="PS50011"/>
    </source>
</evidence>
<dbReference type="GO" id="GO:0034045">
    <property type="term" value="C:phagophore assembly site membrane"/>
    <property type="evidence" value="ECO:0007669"/>
    <property type="project" value="TreeGrafter"/>
</dbReference>
<evidence type="ECO:0000313" key="6">
    <source>
        <dbReference type="Proteomes" id="UP000887540"/>
    </source>
</evidence>
<dbReference type="InterPro" id="IPR045269">
    <property type="entry name" value="Atg1-like"/>
</dbReference>
<evidence type="ECO:0000256" key="4">
    <source>
        <dbReference type="ARBA" id="ARBA00022840"/>
    </source>
</evidence>
<evidence type="ECO:0000256" key="1">
    <source>
        <dbReference type="ARBA" id="ARBA00022679"/>
    </source>
</evidence>